<dbReference type="InterPro" id="IPR011010">
    <property type="entry name" value="DNA_brk_join_enz"/>
</dbReference>
<comment type="caution">
    <text evidence="12">The sequence shown here is derived from an EMBL/GenBank/DDBJ whole genome shotgun (WGS) entry which is preliminary data.</text>
</comment>
<feature type="active site" evidence="9">
    <location>
        <position position="146"/>
    </location>
</feature>
<dbReference type="HAMAP" id="MF_01808">
    <property type="entry name" value="Recomb_XerC_XerD"/>
    <property type="match status" value="1"/>
</dbReference>
<proteinExistence type="inferred from homology"/>
<accession>A0A4R6IJ15</accession>
<feature type="active site" evidence="9">
    <location>
        <position position="266"/>
    </location>
</feature>
<dbReference type="GO" id="GO:0006313">
    <property type="term" value="P:DNA transposition"/>
    <property type="evidence" value="ECO:0007669"/>
    <property type="project" value="UniProtKB-UniRule"/>
</dbReference>
<keyword evidence="6 9" id="KW-0238">DNA-binding</keyword>
<dbReference type="Pfam" id="PF02899">
    <property type="entry name" value="Phage_int_SAM_1"/>
    <property type="match status" value="1"/>
</dbReference>
<reference evidence="12 13" key="1">
    <citation type="submission" date="2019-03" db="EMBL/GenBank/DDBJ databases">
        <title>Genomic Encyclopedia of Archaeal and Bacterial Type Strains, Phase II (KMG-II): from individual species to whole genera.</title>
        <authorList>
            <person name="Goeker M."/>
        </authorList>
    </citation>
    <scope>NUCLEOTIDE SEQUENCE [LARGE SCALE GENOMIC DNA]</scope>
    <source>
        <strain evidence="12 13">DSM 19034</strain>
    </source>
</reference>
<dbReference type="InterPro" id="IPR013762">
    <property type="entry name" value="Integrase-like_cat_sf"/>
</dbReference>
<evidence type="ECO:0000259" key="11">
    <source>
        <dbReference type="PROSITE" id="PS51900"/>
    </source>
</evidence>
<dbReference type="GO" id="GO:0007059">
    <property type="term" value="P:chromosome segregation"/>
    <property type="evidence" value="ECO:0007669"/>
    <property type="project" value="UniProtKB-UniRule"/>
</dbReference>
<evidence type="ECO:0000313" key="12">
    <source>
        <dbReference type="EMBL" id="TDO21992.1"/>
    </source>
</evidence>
<evidence type="ECO:0000256" key="9">
    <source>
        <dbReference type="HAMAP-Rule" id="MF_01808"/>
    </source>
</evidence>
<evidence type="ECO:0000259" key="10">
    <source>
        <dbReference type="PROSITE" id="PS51898"/>
    </source>
</evidence>
<feature type="domain" description="Tyr recombinase" evidence="10">
    <location>
        <begin position="104"/>
        <end position="288"/>
    </location>
</feature>
<evidence type="ECO:0000313" key="13">
    <source>
        <dbReference type="Proteomes" id="UP000295499"/>
    </source>
</evidence>
<dbReference type="GO" id="GO:0009037">
    <property type="term" value="F:tyrosine-based site-specific recombinase activity"/>
    <property type="evidence" value="ECO:0007669"/>
    <property type="project" value="UniProtKB-UniRule"/>
</dbReference>
<feature type="domain" description="Core-binding (CB)" evidence="11">
    <location>
        <begin position="1"/>
        <end position="83"/>
    </location>
</feature>
<dbReference type="AlphaFoldDB" id="A0A4R6IJ15"/>
<sequence>MSIEPFLTYIEHEKRYSPNTLSAYRSDLLQFQDFIVLEFELGLLEVKYIHVRNYMVRLVENNVGANSIGRKISTLKSFYKYLVKQKIIIGNPMSQVKAPKSTKKLPIFVEEKQMDNLLDSTEIFNGSFPSVRDKLILETFFGTGIRLAELISLRDSDLNFYDDSVRVLGKGNKERVIPMTKQLVDQLKSYLALKSVQNFNNKSEFLFVTDKGIAVHRKFIYDMVRKYLGFVTTQEKKSPHVLRHSYATSLLNRGADLNAIKELLGHASLAATQVYTHNSIERLKTIYKQAHPKA</sequence>
<evidence type="ECO:0000256" key="6">
    <source>
        <dbReference type="ARBA" id="ARBA00023125"/>
    </source>
</evidence>
<evidence type="ECO:0000256" key="3">
    <source>
        <dbReference type="ARBA" id="ARBA00022618"/>
    </source>
</evidence>
<keyword evidence="8 9" id="KW-0131">Cell cycle</keyword>
<dbReference type="Proteomes" id="UP000295499">
    <property type="component" value="Unassembled WGS sequence"/>
</dbReference>
<evidence type="ECO:0000256" key="1">
    <source>
        <dbReference type="ARBA" id="ARBA00004496"/>
    </source>
</evidence>
<comment type="similarity">
    <text evidence="9">Belongs to the 'phage' integrase family. XerC subfamily.</text>
</comment>
<protein>
    <recommendedName>
        <fullName evidence="9">Tyrosine recombinase XerC</fullName>
    </recommendedName>
</protein>
<name>A0A4R6IJ15_9SPHI</name>
<dbReference type="PROSITE" id="PS51898">
    <property type="entry name" value="TYR_RECOMBINASE"/>
    <property type="match status" value="1"/>
</dbReference>
<dbReference type="GO" id="GO:0051301">
    <property type="term" value="P:cell division"/>
    <property type="evidence" value="ECO:0007669"/>
    <property type="project" value="UniProtKB-KW"/>
</dbReference>
<keyword evidence="3 9" id="KW-0132">Cell division</keyword>
<comment type="subcellular location">
    <subcellularLocation>
        <location evidence="1 9">Cytoplasm</location>
    </subcellularLocation>
</comment>
<dbReference type="PROSITE" id="PS51900">
    <property type="entry name" value="CB"/>
    <property type="match status" value="1"/>
</dbReference>
<comment type="function">
    <text evidence="9">Site-specific tyrosine recombinase, which acts by catalyzing the cutting and rejoining of the recombining DNA molecules. The XerC-XerD complex is essential to convert dimers of the bacterial chromosome into monomers to permit their segregation at cell division. It also contributes to the segregational stability of plasmids.</text>
</comment>
<evidence type="ECO:0000256" key="7">
    <source>
        <dbReference type="ARBA" id="ARBA00023172"/>
    </source>
</evidence>
<keyword evidence="13" id="KW-1185">Reference proteome</keyword>
<dbReference type="EMBL" id="SNWM01000003">
    <property type="protein sequence ID" value="TDO21992.1"/>
    <property type="molecule type" value="Genomic_DNA"/>
</dbReference>
<dbReference type="Pfam" id="PF00589">
    <property type="entry name" value="Phage_integrase"/>
    <property type="match status" value="1"/>
</dbReference>
<evidence type="ECO:0000256" key="4">
    <source>
        <dbReference type="ARBA" id="ARBA00022829"/>
    </source>
</evidence>
<dbReference type="OrthoDB" id="9801717at2"/>
<evidence type="ECO:0000256" key="5">
    <source>
        <dbReference type="ARBA" id="ARBA00022908"/>
    </source>
</evidence>
<keyword evidence="4 9" id="KW-0159">Chromosome partition</keyword>
<dbReference type="InterPro" id="IPR050090">
    <property type="entry name" value="Tyrosine_recombinase_XerCD"/>
</dbReference>
<keyword evidence="2 9" id="KW-0963">Cytoplasm</keyword>
<dbReference type="InterPro" id="IPR010998">
    <property type="entry name" value="Integrase_recombinase_N"/>
</dbReference>
<dbReference type="PANTHER" id="PTHR30349:SF77">
    <property type="entry name" value="TYROSINE RECOMBINASE XERC"/>
    <property type="match status" value="1"/>
</dbReference>
<comment type="subunit">
    <text evidence="9">Forms a cyclic heterotetrameric complex composed of two molecules of XerC and two molecules of XerD.</text>
</comment>
<dbReference type="RefSeq" id="WP_133556939.1">
    <property type="nucleotide sequence ID" value="NZ_SNWM01000003.1"/>
</dbReference>
<dbReference type="Gene3D" id="1.10.443.10">
    <property type="entry name" value="Intergrase catalytic core"/>
    <property type="match status" value="1"/>
</dbReference>
<dbReference type="InterPro" id="IPR004107">
    <property type="entry name" value="Integrase_SAM-like_N"/>
</dbReference>
<dbReference type="SUPFAM" id="SSF56349">
    <property type="entry name" value="DNA breaking-rejoining enzymes"/>
    <property type="match status" value="1"/>
</dbReference>
<dbReference type="InterPro" id="IPR044068">
    <property type="entry name" value="CB"/>
</dbReference>
<dbReference type="GO" id="GO:0003677">
    <property type="term" value="F:DNA binding"/>
    <property type="evidence" value="ECO:0007669"/>
    <property type="project" value="UniProtKB-UniRule"/>
</dbReference>
<feature type="active site" evidence="9">
    <location>
        <position position="243"/>
    </location>
</feature>
<dbReference type="GO" id="GO:0005737">
    <property type="term" value="C:cytoplasm"/>
    <property type="evidence" value="ECO:0007669"/>
    <property type="project" value="UniProtKB-SubCell"/>
</dbReference>
<evidence type="ECO:0000256" key="8">
    <source>
        <dbReference type="ARBA" id="ARBA00023306"/>
    </source>
</evidence>
<dbReference type="Gene3D" id="1.10.150.130">
    <property type="match status" value="1"/>
</dbReference>
<organism evidence="12 13">
    <name type="scientific">Pedobacter duraquae</name>
    <dbReference type="NCBI Taxonomy" id="425511"/>
    <lineage>
        <taxon>Bacteria</taxon>
        <taxon>Pseudomonadati</taxon>
        <taxon>Bacteroidota</taxon>
        <taxon>Sphingobacteriia</taxon>
        <taxon>Sphingobacteriales</taxon>
        <taxon>Sphingobacteriaceae</taxon>
        <taxon>Pedobacter</taxon>
    </lineage>
</organism>
<dbReference type="InterPro" id="IPR023009">
    <property type="entry name" value="Tyrosine_recombinase_XerC/XerD"/>
</dbReference>
<feature type="active site" evidence="9">
    <location>
        <position position="240"/>
    </location>
</feature>
<feature type="active site" evidence="9">
    <location>
        <position position="170"/>
    </location>
</feature>
<evidence type="ECO:0000256" key="2">
    <source>
        <dbReference type="ARBA" id="ARBA00022490"/>
    </source>
</evidence>
<dbReference type="PANTHER" id="PTHR30349">
    <property type="entry name" value="PHAGE INTEGRASE-RELATED"/>
    <property type="match status" value="1"/>
</dbReference>
<keyword evidence="5 9" id="KW-0229">DNA integration</keyword>
<feature type="active site" description="O-(3'-phospho-DNA)-tyrosine intermediate" evidence="9">
    <location>
        <position position="275"/>
    </location>
</feature>
<gene>
    <name evidence="9" type="primary">xerC</name>
    <name evidence="12" type="ORF">CLV32_3101</name>
</gene>
<keyword evidence="7 9" id="KW-0233">DNA recombination</keyword>
<dbReference type="InterPro" id="IPR002104">
    <property type="entry name" value="Integrase_catalytic"/>
</dbReference>